<evidence type="ECO:0000259" key="4">
    <source>
        <dbReference type="PROSITE" id="PS01124"/>
    </source>
</evidence>
<dbReference type="GO" id="GO:0043565">
    <property type="term" value="F:sequence-specific DNA binding"/>
    <property type="evidence" value="ECO:0007669"/>
    <property type="project" value="InterPro"/>
</dbReference>
<dbReference type="Pfam" id="PF12833">
    <property type="entry name" value="HTH_18"/>
    <property type="match status" value="1"/>
</dbReference>
<evidence type="ECO:0000256" key="3">
    <source>
        <dbReference type="ARBA" id="ARBA00023163"/>
    </source>
</evidence>
<dbReference type="PRINTS" id="PR00032">
    <property type="entry name" value="HTHARAC"/>
</dbReference>
<dbReference type="Proteomes" id="UP001139971">
    <property type="component" value="Unassembled WGS sequence"/>
</dbReference>
<evidence type="ECO:0000256" key="2">
    <source>
        <dbReference type="ARBA" id="ARBA00023125"/>
    </source>
</evidence>
<gene>
    <name evidence="5" type="ORF">OD750_001860</name>
</gene>
<dbReference type="AlphaFoldDB" id="A0A9X3YFX6"/>
<comment type="caution">
    <text evidence="5">The sequence shown here is derived from an EMBL/GenBank/DDBJ whole genome shotgun (WGS) entry which is preliminary data.</text>
</comment>
<organism evidence="5 6">
    <name type="scientific">Tahibacter soli</name>
    <dbReference type="NCBI Taxonomy" id="2983605"/>
    <lineage>
        <taxon>Bacteria</taxon>
        <taxon>Pseudomonadati</taxon>
        <taxon>Pseudomonadota</taxon>
        <taxon>Gammaproteobacteria</taxon>
        <taxon>Lysobacterales</taxon>
        <taxon>Rhodanobacteraceae</taxon>
        <taxon>Tahibacter</taxon>
    </lineage>
</organism>
<dbReference type="GO" id="GO:0003700">
    <property type="term" value="F:DNA-binding transcription factor activity"/>
    <property type="evidence" value="ECO:0007669"/>
    <property type="project" value="InterPro"/>
</dbReference>
<dbReference type="EMBL" id="JAOVZO020000001">
    <property type="protein sequence ID" value="MDC8011286.1"/>
    <property type="molecule type" value="Genomic_DNA"/>
</dbReference>
<keyword evidence="6" id="KW-1185">Reference proteome</keyword>
<dbReference type="PROSITE" id="PS01124">
    <property type="entry name" value="HTH_ARAC_FAMILY_2"/>
    <property type="match status" value="1"/>
</dbReference>
<keyword evidence="1" id="KW-0805">Transcription regulation</keyword>
<dbReference type="InterPro" id="IPR018060">
    <property type="entry name" value="HTH_AraC"/>
</dbReference>
<accession>A0A9X3YFX6</accession>
<dbReference type="PANTHER" id="PTHR46796:SF7">
    <property type="entry name" value="ARAC FAMILY TRANSCRIPTIONAL REGULATOR"/>
    <property type="match status" value="1"/>
</dbReference>
<feature type="domain" description="HTH araC/xylS-type" evidence="4">
    <location>
        <begin position="185"/>
        <end position="283"/>
    </location>
</feature>
<dbReference type="InterPro" id="IPR018062">
    <property type="entry name" value="HTH_AraC-typ_CS"/>
</dbReference>
<dbReference type="PROSITE" id="PS00041">
    <property type="entry name" value="HTH_ARAC_FAMILY_1"/>
    <property type="match status" value="1"/>
</dbReference>
<dbReference type="PANTHER" id="PTHR46796">
    <property type="entry name" value="HTH-TYPE TRANSCRIPTIONAL ACTIVATOR RHAS-RELATED"/>
    <property type="match status" value="1"/>
</dbReference>
<proteinExistence type="predicted"/>
<dbReference type="InterPro" id="IPR020449">
    <property type="entry name" value="Tscrpt_reg_AraC-type_HTH"/>
</dbReference>
<dbReference type="Gene3D" id="1.10.10.60">
    <property type="entry name" value="Homeodomain-like"/>
    <property type="match status" value="2"/>
</dbReference>
<evidence type="ECO:0000256" key="1">
    <source>
        <dbReference type="ARBA" id="ARBA00023015"/>
    </source>
</evidence>
<dbReference type="SMART" id="SM00342">
    <property type="entry name" value="HTH_ARAC"/>
    <property type="match status" value="1"/>
</dbReference>
<evidence type="ECO:0000313" key="5">
    <source>
        <dbReference type="EMBL" id="MDC8011286.1"/>
    </source>
</evidence>
<keyword evidence="3" id="KW-0804">Transcription</keyword>
<protein>
    <submittedName>
        <fullName evidence="5">AraC family transcriptional regulator</fullName>
    </submittedName>
</protein>
<sequence>MQLAHDITAPVRTPARSVDRIAAARRDLEFTAGVGQRHGFDSGATLVVVGRGRVCVRTADGVLALRGGEAGAFHGAVEVFPVRVGSGIWGMVNGTDDAWLRALQRATSELTPAALLPGFGACPPRVRRSLFRALRAGGEGNALAASLRREFLQELIDWQEPRRVQVEACPGRTLQQRRNVYARLQRVRHYMVANSSVDLDTRALAAVVSYSPWHFIRIFDAVFGETPHDFLMRRRLDEARRLLRESRLAIAEIALVAGFDNRCTFARLFRRRYGITAGDYRREHAPAAAMSARECASDAA</sequence>
<keyword evidence="2" id="KW-0238">DNA-binding</keyword>
<evidence type="ECO:0000313" key="6">
    <source>
        <dbReference type="Proteomes" id="UP001139971"/>
    </source>
</evidence>
<dbReference type="InterPro" id="IPR009057">
    <property type="entry name" value="Homeodomain-like_sf"/>
</dbReference>
<name>A0A9X3YFX6_9GAMM</name>
<dbReference type="SUPFAM" id="SSF46689">
    <property type="entry name" value="Homeodomain-like"/>
    <property type="match status" value="2"/>
</dbReference>
<reference evidence="5" key="1">
    <citation type="submission" date="2023-02" db="EMBL/GenBank/DDBJ databases">
        <title>Tahibacter soli sp. nov. isolated from soil.</title>
        <authorList>
            <person name="Baek J.H."/>
            <person name="Lee J.K."/>
            <person name="Choi D.G."/>
            <person name="Jeon C.O."/>
        </authorList>
    </citation>
    <scope>NUCLEOTIDE SEQUENCE</scope>
    <source>
        <strain evidence="5">BL</strain>
    </source>
</reference>
<dbReference type="RefSeq" id="WP_263543692.1">
    <property type="nucleotide sequence ID" value="NZ_JAOVZO020000001.1"/>
</dbReference>
<dbReference type="InterPro" id="IPR050204">
    <property type="entry name" value="AraC_XylS_family_regulators"/>
</dbReference>